<dbReference type="PANTHER" id="PTHR47642">
    <property type="entry name" value="ATP-DEPENDENT DNA HELICASE"/>
    <property type="match status" value="1"/>
</dbReference>
<accession>A0A0F9B9Z3</accession>
<dbReference type="SUPFAM" id="SSF52540">
    <property type="entry name" value="P-loop containing nucleoside triphosphate hydrolases"/>
    <property type="match status" value="1"/>
</dbReference>
<sequence length="301" mass="34362">MGLTLVGDFCQLAPVKAPYAFTSQEWHRYVDHTCLLTEIKRQDDPEFVRALQAVRRGDATRALEFFGPRLVQQTDMQYDGSTLFAKNDPVTRYNIQRLEQLSTPVVSFASTRWGKLRSEWGGPPKPPDKWGIPPHISLKDGALVMILANKRIDDSMRMCYVNGDLGEFLGEEDGRARLRLRRTGEEVMVEPITRFHLTPLEPGRRKELVAEGHADRIKDKMEIIGGITYMPLRVAYASTVHKTQGLTLDAVQVNIRDHFFRSYGMLYVALRCRTADGLRLVGDARGFVDRCRVDPQVREWV</sequence>
<dbReference type="EMBL" id="LAZR01050365">
    <property type="protein sequence ID" value="KKK87514.1"/>
    <property type="molecule type" value="Genomic_DNA"/>
</dbReference>
<organism evidence="1">
    <name type="scientific">marine sediment metagenome</name>
    <dbReference type="NCBI Taxonomy" id="412755"/>
    <lineage>
        <taxon>unclassified sequences</taxon>
        <taxon>metagenomes</taxon>
        <taxon>ecological metagenomes</taxon>
    </lineage>
</organism>
<gene>
    <name evidence="1" type="ORF">LCGC14_2752470</name>
</gene>
<dbReference type="InterPro" id="IPR051055">
    <property type="entry name" value="PIF1_helicase"/>
</dbReference>
<dbReference type="Pfam" id="PF13604">
    <property type="entry name" value="AAA_30"/>
    <property type="match status" value="1"/>
</dbReference>
<dbReference type="InterPro" id="IPR027417">
    <property type="entry name" value="P-loop_NTPase"/>
</dbReference>
<protein>
    <recommendedName>
        <fullName evidence="2">UvrD-like helicase C-terminal domain-containing protein</fullName>
    </recommendedName>
</protein>
<name>A0A0F9B9Z3_9ZZZZ</name>
<evidence type="ECO:0000313" key="1">
    <source>
        <dbReference type="EMBL" id="KKK87514.1"/>
    </source>
</evidence>
<comment type="caution">
    <text evidence="1">The sequence shown here is derived from an EMBL/GenBank/DDBJ whole genome shotgun (WGS) entry which is preliminary data.</text>
</comment>
<dbReference type="CDD" id="cd18809">
    <property type="entry name" value="SF1_C_RecD"/>
    <property type="match status" value="1"/>
</dbReference>
<evidence type="ECO:0008006" key="2">
    <source>
        <dbReference type="Google" id="ProtNLM"/>
    </source>
</evidence>
<proteinExistence type="predicted"/>
<dbReference type="AlphaFoldDB" id="A0A0F9B9Z3"/>
<reference evidence="1" key="1">
    <citation type="journal article" date="2015" name="Nature">
        <title>Complex archaea that bridge the gap between prokaryotes and eukaryotes.</title>
        <authorList>
            <person name="Spang A."/>
            <person name="Saw J.H."/>
            <person name="Jorgensen S.L."/>
            <person name="Zaremba-Niedzwiedzka K."/>
            <person name="Martijn J."/>
            <person name="Lind A.E."/>
            <person name="van Eijk R."/>
            <person name="Schleper C."/>
            <person name="Guy L."/>
            <person name="Ettema T.J."/>
        </authorList>
    </citation>
    <scope>NUCLEOTIDE SEQUENCE</scope>
</reference>